<name>A0A1H0BD58_9BACT</name>
<dbReference type="OrthoDB" id="5416807at2"/>
<evidence type="ECO:0000259" key="2">
    <source>
        <dbReference type="Pfam" id="PF26554"/>
    </source>
</evidence>
<dbReference type="AlphaFoldDB" id="A0A1H0BD58"/>
<evidence type="ECO:0000313" key="4">
    <source>
        <dbReference type="Proteomes" id="UP000199602"/>
    </source>
</evidence>
<feature type="domain" description="Putative Se/S carrier protein-like" evidence="1">
    <location>
        <begin position="26"/>
        <end position="93"/>
    </location>
</feature>
<gene>
    <name evidence="3" type="ORF">SAMN04488516_102128</name>
</gene>
<keyword evidence="4" id="KW-1185">Reference proteome</keyword>
<evidence type="ECO:0000313" key="3">
    <source>
        <dbReference type="EMBL" id="SDN43521.1"/>
    </source>
</evidence>
<reference evidence="3 4" key="1">
    <citation type="submission" date="2016-10" db="EMBL/GenBank/DDBJ databases">
        <authorList>
            <person name="de Groot N.N."/>
        </authorList>
    </citation>
    <scope>NUCLEOTIDE SEQUENCE [LARGE SCALE GENOMIC DNA]</scope>
    <source>
        <strain evidence="3 4">DSM 15269</strain>
    </source>
</reference>
<accession>A0A1H0BD58</accession>
<feature type="domain" description="DUF8182" evidence="2">
    <location>
        <begin position="104"/>
        <end position="182"/>
    </location>
</feature>
<dbReference type="STRING" id="206665.SAMN04488516_102128"/>
<sequence>MFNFLKVWIKNIERFWKNKNFQAKDKGILVFSNTSEVIAGERILKEEGVNVRVIGPPAEIRTGCDLGLEIELIEVPRCITHLKKRGLEPLDFFPFSTSLRPVNVFQVKDFGNFLMVRAANMKLTIDKHTLVIVNVSGGGCPDVPYLAFALVGKKITEISNPKKLSHTLCGYALGMAFEELKKKCLS</sequence>
<dbReference type="EMBL" id="FNIN01000002">
    <property type="protein sequence ID" value="SDN43521.1"/>
    <property type="molecule type" value="Genomic_DNA"/>
</dbReference>
<dbReference type="RefSeq" id="WP_092063220.1">
    <property type="nucleotide sequence ID" value="NZ_FNIN01000002.1"/>
</dbReference>
<proteinExistence type="predicted"/>
<evidence type="ECO:0000259" key="1">
    <source>
        <dbReference type="Pfam" id="PF11823"/>
    </source>
</evidence>
<dbReference type="Pfam" id="PF26554">
    <property type="entry name" value="DUF8182"/>
    <property type="match status" value="1"/>
</dbReference>
<protein>
    <submittedName>
        <fullName evidence="3">Uncharacterized protein</fullName>
    </submittedName>
</protein>
<dbReference type="Pfam" id="PF11823">
    <property type="entry name" value="Se_S_carrier"/>
    <property type="match status" value="1"/>
</dbReference>
<dbReference type="InterPro" id="IPR058495">
    <property type="entry name" value="DUF8182"/>
</dbReference>
<dbReference type="InterPro" id="IPR021778">
    <property type="entry name" value="Se/S_carrier-like"/>
</dbReference>
<organism evidence="3 4">
    <name type="scientific">Desulfonauticus submarinus</name>
    <dbReference type="NCBI Taxonomy" id="206665"/>
    <lineage>
        <taxon>Bacteria</taxon>
        <taxon>Pseudomonadati</taxon>
        <taxon>Thermodesulfobacteriota</taxon>
        <taxon>Desulfovibrionia</taxon>
        <taxon>Desulfovibrionales</taxon>
        <taxon>Desulfonauticaceae</taxon>
        <taxon>Desulfonauticus</taxon>
    </lineage>
</organism>
<dbReference type="Proteomes" id="UP000199602">
    <property type="component" value="Unassembled WGS sequence"/>
</dbReference>